<evidence type="ECO:0000256" key="7">
    <source>
        <dbReference type="SAM" id="Phobius"/>
    </source>
</evidence>
<reference evidence="8 9" key="1">
    <citation type="submission" date="2016-10" db="EMBL/GenBank/DDBJ databases">
        <authorList>
            <person name="de Groot N.N."/>
        </authorList>
    </citation>
    <scope>NUCLEOTIDE SEQUENCE [LARGE SCALE GENOMIC DNA]</scope>
    <source>
        <strain evidence="8 9">DSM 569</strain>
    </source>
</reference>
<dbReference type="Gene3D" id="3.40.50.300">
    <property type="entry name" value="P-loop containing nucleotide triphosphate hydrolases"/>
    <property type="match status" value="2"/>
</dbReference>
<dbReference type="RefSeq" id="WP_074592441.1">
    <property type="nucleotide sequence ID" value="NZ_FNBS01000019.1"/>
</dbReference>
<dbReference type="InterPro" id="IPR003688">
    <property type="entry name" value="TraG/VirD4"/>
</dbReference>
<dbReference type="CDD" id="cd01127">
    <property type="entry name" value="TrwB_TraG_TraD_VirD4"/>
    <property type="match status" value="1"/>
</dbReference>
<feature type="transmembrane region" description="Helical" evidence="7">
    <location>
        <begin position="62"/>
        <end position="83"/>
    </location>
</feature>
<keyword evidence="6 7" id="KW-0472">Membrane</keyword>
<evidence type="ECO:0000256" key="1">
    <source>
        <dbReference type="ARBA" id="ARBA00004651"/>
    </source>
</evidence>
<evidence type="ECO:0000313" key="9">
    <source>
        <dbReference type="Proteomes" id="UP000183404"/>
    </source>
</evidence>
<dbReference type="InterPro" id="IPR051539">
    <property type="entry name" value="T4SS-coupling_protein"/>
</dbReference>
<accession>A0A1G7MW39</accession>
<gene>
    <name evidence="8" type="ORF">SAMN04244560_01026</name>
</gene>
<dbReference type="AlphaFoldDB" id="A0A1G7MW39"/>
<organism evidence="8 9">
    <name type="scientific">Thermoanaerobacter thermohydrosulfuricus</name>
    <name type="common">Clostridium thermohydrosulfuricum</name>
    <dbReference type="NCBI Taxonomy" id="1516"/>
    <lineage>
        <taxon>Bacteria</taxon>
        <taxon>Bacillati</taxon>
        <taxon>Bacillota</taxon>
        <taxon>Clostridia</taxon>
        <taxon>Thermoanaerobacterales</taxon>
        <taxon>Thermoanaerobacteraceae</taxon>
        <taxon>Thermoanaerobacter</taxon>
    </lineage>
</organism>
<evidence type="ECO:0000313" key="8">
    <source>
        <dbReference type="EMBL" id="SDF65339.1"/>
    </source>
</evidence>
<dbReference type="PANTHER" id="PTHR37937:SF1">
    <property type="entry name" value="CONJUGATIVE TRANSFER: DNA TRANSPORT"/>
    <property type="match status" value="1"/>
</dbReference>
<comment type="similarity">
    <text evidence="2">Belongs to the VirD4/TraG family.</text>
</comment>
<evidence type="ECO:0000256" key="5">
    <source>
        <dbReference type="ARBA" id="ARBA00022989"/>
    </source>
</evidence>
<name>A0A1G7MW39_THETY</name>
<protein>
    <submittedName>
        <fullName evidence="8">Type IV secretion system protein VirD4</fullName>
    </submittedName>
</protein>
<dbReference type="GO" id="GO:0005886">
    <property type="term" value="C:plasma membrane"/>
    <property type="evidence" value="ECO:0007669"/>
    <property type="project" value="UniProtKB-SubCell"/>
</dbReference>
<keyword evidence="5 7" id="KW-1133">Transmembrane helix</keyword>
<dbReference type="SUPFAM" id="SSF52540">
    <property type="entry name" value="P-loop containing nucleoside triphosphate hydrolases"/>
    <property type="match status" value="1"/>
</dbReference>
<evidence type="ECO:0000256" key="6">
    <source>
        <dbReference type="ARBA" id="ARBA00023136"/>
    </source>
</evidence>
<dbReference type="Proteomes" id="UP000183404">
    <property type="component" value="Unassembled WGS sequence"/>
</dbReference>
<sequence>MEEKDNSLGYLAVFFAVVLIFTLFTFSLKLAGASGSFSDAASSFIANRIEGKPLNALEKKGVIYFAIITVGTAAITGAGWFFFNSYIKNIKRKRLLQRRYASQHGSSEWGSLREVKRILGSDGIVLGSTKRFWKTVPVRLSARYSYEHTAVIGPTGCGKSSTFFMPNLLMLPEGISAVVTDPKGELQAVTSDYLKSRGWEIQVFAPTMPEISYGYDPLRCVNSEMEIADIADIILKNGYDPEGRGGDTQWINFSAPLFEAVLYAARYKYGPKATVDKAVHIVTDYPEDERAALFKRIGGTALNRYLTYLQSIESPETAGSIRTVLTASVRVFGRPDVLRAASKEPLIDFNALREHPTVLFVRIPERKAHILKPLMATFFWQLLEHIADVDGLPIYFFLDEFPNIGKIPGFASMAATLRSRKISLNVGIQGVEQLSREYSEQEQKDILNNLKTKIYYSGASGETGEYASTLAGYATVKEKDMEQRVELLSAAELRTIPEHMVLVMTRNFQPFFLDALHYSTVVKMYNIKNVKVV</sequence>
<evidence type="ECO:0000256" key="4">
    <source>
        <dbReference type="ARBA" id="ARBA00022692"/>
    </source>
</evidence>
<evidence type="ECO:0000256" key="2">
    <source>
        <dbReference type="ARBA" id="ARBA00008806"/>
    </source>
</evidence>
<keyword evidence="3" id="KW-1003">Cell membrane</keyword>
<evidence type="ECO:0000256" key="3">
    <source>
        <dbReference type="ARBA" id="ARBA00022475"/>
    </source>
</evidence>
<feature type="transmembrane region" description="Helical" evidence="7">
    <location>
        <begin position="7"/>
        <end position="28"/>
    </location>
</feature>
<proteinExistence type="inferred from homology"/>
<dbReference type="EMBL" id="FNBS01000019">
    <property type="protein sequence ID" value="SDF65339.1"/>
    <property type="molecule type" value="Genomic_DNA"/>
</dbReference>
<comment type="subcellular location">
    <subcellularLocation>
        <location evidence="1">Cell membrane</location>
        <topology evidence="1">Multi-pass membrane protein</topology>
    </subcellularLocation>
</comment>
<dbReference type="InterPro" id="IPR027417">
    <property type="entry name" value="P-loop_NTPase"/>
</dbReference>
<dbReference type="Pfam" id="PF02534">
    <property type="entry name" value="T4SS-DNA_transf"/>
    <property type="match status" value="1"/>
</dbReference>
<dbReference type="PANTHER" id="PTHR37937">
    <property type="entry name" value="CONJUGATIVE TRANSFER: DNA TRANSPORT"/>
    <property type="match status" value="1"/>
</dbReference>
<keyword evidence="4 7" id="KW-0812">Transmembrane</keyword>